<accession>A6MFK2</accession>
<dbReference type="AlphaFoldDB" id="A6MFK2"/>
<proteinExistence type="predicted"/>
<protein>
    <submittedName>
        <fullName evidence="2">ECH0106-like protein 1</fullName>
    </submittedName>
</protein>
<reference evidence="2" key="1">
    <citation type="journal article" date="2007" name="Infect. Immun.">
        <title>Virulence potential of Ehrlichia chaffeensis strains of distinct genome sequences.</title>
        <authorList>
            <person name="Miura K."/>
            <person name="Rikihisa Y."/>
        </authorList>
    </citation>
    <scope>NUCLEOTIDE SEQUENCE</scope>
    <source>
        <strain evidence="2">Wakulla</strain>
    </source>
</reference>
<dbReference type="EMBL" id="DQ915166">
    <property type="protein sequence ID" value="ABI85293.1"/>
    <property type="molecule type" value="Genomic_DNA"/>
</dbReference>
<sequence length="562" mass="63137">MPRFARLKLEREHQKSQQSDAGTSEGAVRKREAFEPEKKHVAKVKPSEPGTKPFIPRFARLEEEQQRLQSQQSDAGTSESAVRKREAFEPEKRRVSKIKPSGPSTKPFIPRFARLEQERQSVLHPRTDAETEEEKDTLKKHVGPEMQVPRYSLKILQHVQHEKDDADVSKDVVESGISGLSQQFEGLQVQGDEASGAVKVATGQVSTGLESVSVSKGSSVFNVTHFPKFGRGSKPKRLSGRKYRVLQEEYRLQLWDFTAMHLQHAHFIVREMFCLECGVVRLKKDLLSFINNRIENPEFCIFIFKVACLGHCMSVTNIIKFYHSLFYNEIDDQVLEECVQDIVIYAQDTKLSITKIAGVFSNSYTSYVSKNTVPHPPGFYRHVLRLLCNLVSARVSDPGCPVHVLDCVIVCAAQLLGTIYNNYKSFAKMQGVSIDNMNFFSVVEDMGSTRNCCGQLGLVCYGLLNSITYMYNVNDNGVKNVGGLAMPKVVVERGSEHFHGVVERNIASGSMGYHVIMGDCAARVCAVVDKYNVMACEDEIAGYENIYNQVMPSSKEEKGPQR</sequence>
<dbReference type="Pfam" id="PF12027">
    <property type="entry name" value="DUF3514"/>
    <property type="match status" value="1"/>
</dbReference>
<name>A6MFK2_EHRCH</name>
<dbReference type="InterPro" id="IPR021902">
    <property type="entry name" value="DUF3514"/>
</dbReference>
<evidence type="ECO:0000313" key="2">
    <source>
        <dbReference type="EMBL" id="ABI85293.1"/>
    </source>
</evidence>
<organism evidence="2">
    <name type="scientific">Ehrlichia chaffeensis</name>
    <dbReference type="NCBI Taxonomy" id="945"/>
    <lineage>
        <taxon>Bacteria</taxon>
        <taxon>Pseudomonadati</taxon>
        <taxon>Pseudomonadota</taxon>
        <taxon>Alphaproteobacteria</taxon>
        <taxon>Rickettsiales</taxon>
        <taxon>Anaplasmataceae</taxon>
        <taxon>Ehrlichia</taxon>
    </lineage>
</organism>
<evidence type="ECO:0000256" key="1">
    <source>
        <dbReference type="SAM" id="MobiDB-lite"/>
    </source>
</evidence>
<feature type="compositionally biased region" description="Basic and acidic residues" evidence="1">
    <location>
        <begin position="81"/>
        <end position="93"/>
    </location>
</feature>
<feature type="region of interest" description="Disordered" evidence="1">
    <location>
        <begin position="1"/>
        <end position="108"/>
    </location>
</feature>
<feature type="compositionally biased region" description="Basic and acidic residues" evidence="1">
    <location>
        <begin position="27"/>
        <end position="39"/>
    </location>
</feature>